<accession>A0ACC2MD84</accession>
<protein>
    <submittedName>
        <fullName evidence="1">Uncharacterized protein</fullName>
    </submittedName>
</protein>
<evidence type="ECO:0000313" key="1">
    <source>
        <dbReference type="EMBL" id="KAJ8643579.1"/>
    </source>
</evidence>
<proteinExistence type="predicted"/>
<evidence type="ECO:0000313" key="2">
    <source>
        <dbReference type="Proteomes" id="UP001234297"/>
    </source>
</evidence>
<comment type="caution">
    <text evidence="1">The sequence shown here is derived from an EMBL/GenBank/DDBJ whole genome shotgun (WGS) entry which is preliminary data.</text>
</comment>
<dbReference type="EMBL" id="CM056810">
    <property type="protein sequence ID" value="KAJ8643579.1"/>
    <property type="molecule type" value="Genomic_DNA"/>
</dbReference>
<keyword evidence="2" id="KW-1185">Reference proteome</keyword>
<dbReference type="Proteomes" id="UP001234297">
    <property type="component" value="Chromosome 2"/>
</dbReference>
<sequence>MAYSSSSIMWHLSFLSWVILILPLSSLSQPSNNITLGSSLSTIQENPSWLSPSGEFAFGLYRLPNENLFLAIWFYKIPEQTVVWSANGDNPVQRGSILNLTNSGQLVLYDNQSQEIWKPNINAPAAMAAMLDTGEFVLKGLNSSRIWGTFNHPTDTILPTQKLDQNSSLFSRRAENDYSNGKFQLRLLEDGNLSLYTGNVLTGYTYNSPTRILYNGDQSGSRSL</sequence>
<name>A0ACC2MD84_PERAE</name>
<gene>
    <name evidence="1" type="ORF">MRB53_005327</name>
</gene>
<organism evidence="1 2">
    <name type="scientific">Persea americana</name>
    <name type="common">Avocado</name>
    <dbReference type="NCBI Taxonomy" id="3435"/>
    <lineage>
        <taxon>Eukaryota</taxon>
        <taxon>Viridiplantae</taxon>
        <taxon>Streptophyta</taxon>
        <taxon>Embryophyta</taxon>
        <taxon>Tracheophyta</taxon>
        <taxon>Spermatophyta</taxon>
        <taxon>Magnoliopsida</taxon>
        <taxon>Magnoliidae</taxon>
        <taxon>Laurales</taxon>
        <taxon>Lauraceae</taxon>
        <taxon>Persea</taxon>
    </lineage>
</organism>
<reference evidence="1 2" key="1">
    <citation type="journal article" date="2022" name="Hortic Res">
        <title>A haplotype resolved chromosomal level avocado genome allows analysis of novel avocado genes.</title>
        <authorList>
            <person name="Nath O."/>
            <person name="Fletcher S.J."/>
            <person name="Hayward A."/>
            <person name="Shaw L.M."/>
            <person name="Masouleh A.K."/>
            <person name="Furtado A."/>
            <person name="Henry R.J."/>
            <person name="Mitter N."/>
        </authorList>
    </citation>
    <scope>NUCLEOTIDE SEQUENCE [LARGE SCALE GENOMIC DNA]</scope>
    <source>
        <strain evidence="2">cv. Hass</strain>
    </source>
</reference>